<dbReference type="Proteomes" id="UP000091929">
    <property type="component" value="Unassembled WGS sequence"/>
</dbReference>
<dbReference type="EMBL" id="LNGF01000061">
    <property type="protein sequence ID" value="KYC46552.1"/>
    <property type="molecule type" value="Genomic_DNA"/>
</dbReference>
<gene>
    <name evidence="1" type="ORF">APG10_01481</name>
    <name evidence="2" type="ORF">APG11_01830</name>
    <name evidence="3" type="ORF">APG12_01301</name>
</gene>
<evidence type="ECO:0008006" key="6">
    <source>
        <dbReference type="Google" id="ProtNLM"/>
    </source>
</evidence>
<proteinExistence type="predicted"/>
<dbReference type="InterPro" id="IPR007154">
    <property type="entry name" value="DUF356"/>
</dbReference>
<protein>
    <recommendedName>
        <fullName evidence="6">DUF356 domain-containing protein</fullName>
    </recommendedName>
</protein>
<accession>A0A150IIF5</accession>
<dbReference type="EMBL" id="LNGE01000045">
    <property type="protein sequence ID" value="KYC44727.1"/>
    <property type="molecule type" value="Genomic_DNA"/>
</dbReference>
<accession>A0A150IXK6</accession>
<dbReference type="EMBL" id="LNJC01000028">
    <property type="protein sequence ID" value="KYC49713.1"/>
    <property type="molecule type" value="Genomic_DNA"/>
</dbReference>
<accession>A0A150INX2</accession>
<dbReference type="Pfam" id="PF04009">
    <property type="entry name" value="DUF356"/>
    <property type="match status" value="1"/>
</dbReference>
<evidence type="ECO:0000313" key="1">
    <source>
        <dbReference type="EMBL" id="KYC44727.1"/>
    </source>
</evidence>
<dbReference type="PIRSF" id="PIRSF006606">
    <property type="entry name" value="UCP006606"/>
    <property type="match status" value="1"/>
</dbReference>
<organism evidence="2 4">
    <name type="scientific">Candidatus Methanofastidiosum methylothiophilum</name>
    <dbReference type="NCBI Taxonomy" id="1705564"/>
    <lineage>
        <taxon>Archaea</taxon>
        <taxon>Methanobacteriati</taxon>
        <taxon>Methanobacteriota</taxon>
        <taxon>Stenosarchaea group</taxon>
        <taxon>Candidatus Methanofastidiosia</taxon>
        <taxon>Candidatus Methanofastidiosales</taxon>
        <taxon>Candidatus Methanofastidiosaceae</taxon>
        <taxon>Candidatus Methanofastidiosum</taxon>
    </lineage>
</organism>
<evidence type="ECO:0000313" key="4">
    <source>
        <dbReference type="Proteomes" id="UP000091929"/>
    </source>
</evidence>
<dbReference type="Proteomes" id="UP000092401">
    <property type="component" value="Unassembled WGS sequence"/>
</dbReference>
<evidence type="ECO:0000313" key="3">
    <source>
        <dbReference type="EMBL" id="KYC49713.1"/>
    </source>
</evidence>
<evidence type="ECO:0000313" key="2">
    <source>
        <dbReference type="EMBL" id="KYC46552.1"/>
    </source>
</evidence>
<dbReference type="AlphaFoldDB" id="A0A150INX2"/>
<reference evidence="4 5" key="1">
    <citation type="journal article" date="2016" name="ISME J.">
        <title>Chasing the elusive Euryarchaeota class WSA2: genomes reveal a uniquely fastidious methyl-reducing methanogen.</title>
        <authorList>
            <person name="Nobu M.K."/>
            <person name="Narihiro T."/>
            <person name="Kuroda K."/>
            <person name="Mei R."/>
            <person name="Liu W.T."/>
        </authorList>
    </citation>
    <scope>NUCLEOTIDE SEQUENCE [LARGE SCALE GENOMIC DNA]</scope>
    <source>
        <strain evidence="1">B03fssc0709_Meth_Bin005</strain>
        <strain evidence="2">B15fssc0709_Meth_Bin003</strain>
        <strain evidence="3">BMIXfssc0709_Meth_Bin006</strain>
    </source>
</reference>
<sequence>MEITFVLLRAESFDKILTSLSDMKRYGDLKVLGTPKVISEEFSETILKKTLKQEVKLKFKANVIASVEGEGGLIIDRLRKIHPPAHMIAITNKNELYYLVQRSMKDFNNLKGYTKPKVKE</sequence>
<evidence type="ECO:0000313" key="5">
    <source>
        <dbReference type="Proteomes" id="UP000092401"/>
    </source>
</evidence>
<name>A0A150INX2_9EURY</name>
<comment type="caution">
    <text evidence="2">The sequence shown here is derived from an EMBL/GenBank/DDBJ whole genome shotgun (WGS) entry which is preliminary data.</text>
</comment>
<dbReference type="Proteomes" id="UP000092403">
    <property type="component" value="Unassembled WGS sequence"/>
</dbReference>